<dbReference type="Proteomes" id="UP000320431">
    <property type="component" value="Unassembled WGS sequence"/>
</dbReference>
<dbReference type="Gene3D" id="3.40.50.11780">
    <property type="match status" value="1"/>
</dbReference>
<evidence type="ECO:0000259" key="3">
    <source>
        <dbReference type="Pfam" id="PF17482"/>
    </source>
</evidence>
<dbReference type="InterPro" id="IPR035089">
    <property type="entry name" value="Phage_sheath_subtilisin"/>
</dbReference>
<dbReference type="Pfam" id="PF17482">
    <property type="entry name" value="Phage_sheath_1C"/>
    <property type="match status" value="1"/>
</dbReference>
<organism evidence="4 5">
    <name type="scientific">Marilutibacter maris</name>
    <dbReference type="NCBI Taxonomy" id="1605891"/>
    <lineage>
        <taxon>Bacteria</taxon>
        <taxon>Pseudomonadati</taxon>
        <taxon>Pseudomonadota</taxon>
        <taxon>Gammaproteobacteria</taxon>
        <taxon>Lysobacterales</taxon>
        <taxon>Lysobacteraceae</taxon>
        <taxon>Marilutibacter</taxon>
    </lineage>
</organism>
<evidence type="ECO:0000256" key="1">
    <source>
        <dbReference type="ARBA" id="ARBA00008005"/>
    </source>
</evidence>
<gene>
    <name evidence="4" type="ORF">FKV24_000505</name>
</gene>
<sequence>MPARDASPRMQVVASTMEATLPGVYLSPRAVDAGVEPVHTGTPVFLGVRGIDRVIRLDCDERDAIVAAAAAMRGMTPYALRGFFANGGRRCYLVPADSAGTGQADVDALEAMETHAGDFDLVCAPDLAASVPADELARAHARILAWCARGGRHFAILDAPRRADDLDAYRQALAAAMRGRPGVEASFGAGYGPWLQVARGRPSQHTDAHPAVDAMSGMAVPACGHIAGVYSRNDRAAGVWSAPANEVVIGAVALDGEGADAPAAVGRAGINPLRGFRKRGIRVWGARTFYDGADSGLRYVTARRTLQVVTRRLEQVLAPLVFEPDTPLLWVRVNRIVNALFENMYRSGVLAGGTPEQAYFVRCDADTNPPQVRESGQVVVEAGIAVVAPAEFITIDIRVGGNDLAIFQHVGG</sequence>
<proteinExistence type="inferred from homology"/>
<dbReference type="Pfam" id="PF04984">
    <property type="entry name" value="Phage_sheath_1"/>
    <property type="match status" value="1"/>
</dbReference>
<comment type="caution">
    <text evidence="4">The sequence shown here is derived from an EMBL/GenBank/DDBJ whole genome shotgun (WGS) entry which is preliminary data.</text>
</comment>
<reference evidence="4 5" key="1">
    <citation type="submission" date="2019-10" db="EMBL/GenBank/DDBJ databases">
        <title>Lysobacter alkalisoli sp. nov., isolated from saline-alkaline soil.</title>
        <authorList>
            <person name="Sun J.-Q."/>
        </authorList>
    </citation>
    <scope>NUCLEOTIDE SEQUENCE [LARGE SCALE GENOMIC DNA]</scope>
    <source>
        <strain evidence="4 5">KCTC 42381</strain>
    </source>
</reference>
<evidence type="ECO:0000313" key="5">
    <source>
        <dbReference type="Proteomes" id="UP000320431"/>
    </source>
</evidence>
<dbReference type="EMBL" id="VICD02000006">
    <property type="protein sequence ID" value="KAB8198685.1"/>
    <property type="molecule type" value="Genomic_DNA"/>
</dbReference>
<dbReference type="PANTHER" id="PTHR35861:SF1">
    <property type="entry name" value="PHAGE TAIL SHEATH PROTEIN"/>
    <property type="match status" value="1"/>
</dbReference>
<name>A0A508B5H1_9GAMM</name>
<feature type="domain" description="Tail sheath protein subtilisin-like" evidence="2">
    <location>
        <begin position="106"/>
        <end position="288"/>
    </location>
</feature>
<dbReference type="AlphaFoldDB" id="A0A508B5H1"/>
<evidence type="ECO:0000313" key="4">
    <source>
        <dbReference type="EMBL" id="KAB8198685.1"/>
    </source>
</evidence>
<protein>
    <submittedName>
        <fullName evidence="4">Uncharacterized protein</fullName>
    </submittedName>
</protein>
<dbReference type="InterPro" id="IPR020287">
    <property type="entry name" value="Tail_sheath_C"/>
</dbReference>
<comment type="similarity">
    <text evidence="1">Belongs to the myoviridae tail sheath protein family.</text>
</comment>
<dbReference type="RefSeq" id="WP_141480780.1">
    <property type="nucleotide sequence ID" value="NZ_VICD02000006.1"/>
</dbReference>
<evidence type="ECO:0000259" key="2">
    <source>
        <dbReference type="Pfam" id="PF04984"/>
    </source>
</evidence>
<accession>A0A508B5H1</accession>
<dbReference type="InterPro" id="IPR052042">
    <property type="entry name" value="Tail_sheath_structural"/>
</dbReference>
<feature type="domain" description="Tail sheath protein C-terminal" evidence="3">
    <location>
        <begin position="294"/>
        <end position="399"/>
    </location>
</feature>
<dbReference type="PANTHER" id="PTHR35861">
    <property type="match status" value="1"/>
</dbReference>